<dbReference type="InterPro" id="IPR043148">
    <property type="entry name" value="TagF_C"/>
</dbReference>
<reference evidence="1 2" key="1">
    <citation type="submission" date="2016-07" db="EMBL/GenBank/DDBJ databases">
        <title>Complete genome sequence of the Lentzea guizhouensis DHS C013.</title>
        <authorList>
            <person name="Cao C."/>
        </authorList>
    </citation>
    <scope>NUCLEOTIDE SEQUENCE [LARGE SCALE GENOMIC DNA]</scope>
    <source>
        <strain evidence="1 2">DHS C013</strain>
    </source>
</reference>
<dbReference type="STRING" id="1586287.BBK82_07260"/>
<organism evidence="1 2">
    <name type="scientific">Lentzea guizhouensis</name>
    <dbReference type="NCBI Taxonomy" id="1586287"/>
    <lineage>
        <taxon>Bacteria</taxon>
        <taxon>Bacillati</taxon>
        <taxon>Actinomycetota</taxon>
        <taxon>Actinomycetes</taxon>
        <taxon>Pseudonocardiales</taxon>
        <taxon>Pseudonocardiaceae</taxon>
        <taxon>Lentzea</taxon>
    </lineage>
</organism>
<name>A0A1B2HDZ2_9PSEU</name>
<sequence>MWFAVDPGSRFSGRLRERLCAAGALLLSWEKVDQYEFDLVVAASENSDLARLHGPIVLLPHGAGYHRRSPGNPKWPSGLSATALIRNGRVVPRTIVVASDDQLEVMRSVDPRLLPRALVAGDPCLDRLRMSLPHRELHRHAFRADSRRLILICSTWGPFSLYGHRPELAEQLVTCLPADEYRVVLTLHPNVWERHGRFQINAWLRRAVAAGLIVIPAAGDWRPAVLAADLVVSDHGSLTFYSAAIGLPTLVATDGGKEVMPGSPMADLLARLPRLTNNHRQEVANAPLPNLDTAVRTPTKNVLSAHLYTLLNLPGLQHTPAPAAVPAPDIEVPSPLHFQVKLISVRQQQHGSAEVTLERTTASWQCGRSFLTASEDCTDLTVLERAGAIYTDRRFPTPTAASDHARRLLRTYPGARIAIVALDEDHVAFAVKENIHSARTTVPVSATAAAVHWWSTVPLAERPTRIQLHAGALAGTVVIESPSEA</sequence>
<dbReference type="KEGG" id="led:BBK82_07260"/>
<evidence type="ECO:0000313" key="1">
    <source>
        <dbReference type="EMBL" id="ANZ35912.1"/>
    </source>
</evidence>
<proteinExistence type="predicted"/>
<evidence type="ECO:0008006" key="3">
    <source>
        <dbReference type="Google" id="ProtNLM"/>
    </source>
</evidence>
<dbReference type="Proteomes" id="UP000093053">
    <property type="component" value="Chromosome"/>
</dbReference>
<gene>
    <name evidence="1" type="ORF">BBK82_07260</name>
</gene>
<dbReference type="EMBL" id="CP016793">
    <property type="protein sequence ID" value="ANZ35912.1"/>
    <property type="molecule type" value="Genomic_DNA"/>
</dbReference>
<protein>
    <recommendedName>
        <fullName evidence="3">Translation initiation factor 2</fullName>
    </recommendedName>
</protein>
<accession>A0A1B2HDZ2</accession>
<dbReference type="SUPFAM" id="SSF53756">
    <property type="entry name" value="UDP-Glycosyltransferase/glycogen phosphorylase"/>
    <property type="match status" value="1"/>
</dbReference>
<dbReference type="Gene3D" id="3.40.50.12580">
    <property type="match status" value="1"/>
</dbReference>
<dbReference type="AlphaFoldDB" id="A0A1B2HDZ2"/>
<keyword evidence="2" id="KW-1185">Reference proteome</keyword>
<evidence type="ECO:0000313" key="2">
    <source>
        <dbReference type="Proteomes" id="UP000093053"/>
    </source>
</evidence>